<organism evidence="1 2">
    <name type="scientific">Oryza sativa subsp. japonica</name>
    <name type="common">Rice</name>
    <dbReference type="NCBI Taxonomy" id="39947"/>
    <lineage>
        <taxon>Eukaryota</taxon>
        <taxon>Viridiplantae</taxon>
        <taxon>Streptophyta</taxon>
        <taxon>Embryophyta</taxon>
        <taxon>Tracheophyta</taxon>
        <taxon>Spermatophyta</taxon>
        <taxon>Magnoliopsida</taxon>
        <taxon>Liliopsida</taxon>
        <taxon>Poales</taxon>
        <taxon>Poaceae</taxon>
        <taxon>BOP clade</taxon>
        <taxon>Oryzoideae</taxon>
        <taxon>Oryzeae</taxon>
        <taxon>Oryzinae</taxon>
        <taxon>Oryza</taxon>
        <taxon>Oryza sativa</taxon>
    </lineage>
</organism>
<dbReference type="EMBL" id="AP014968">
    <property type="protein sequence ID" value="BAT17101.1"/>
    <property type="molecule type" value="Genomic_DNA"/>
</dbReference>
<accession>A0A0P0Y9Y2</accession>
<dbReference type="InParanoid" id="A0A0P0Y9Y2"/>
<dbReference type="Gramene" id="Os12t0472366-00">
    <property type="protein sequence ID" value="Os12t0472366-00"/>
    <property type="gene ID" value="Os12g0472366"/>
</dbReference>
<keyword evidence="2" id="KW-1185">Reference proteome</keyword>
<reference evidence="1 2" key="3">
    <citation type="journal article" date="2013" name="Rice">
        <title>Improvement of the Oryza sativa Nipponbare reference genome using next generation sequence and optical map data.</title>
        <authorList>
            <person name="Kawahara Y."/>
            <person name="de la Bastide M."/>
            <person name="Hamilton J.P."/>
            <person name="Kanamori H."/>
            <person name="McCombie W.R."/>
            <person name="Ouyang S."/>
            <person name="Schwartz D.C."/>
            <person name="Tanaka T."/>
            <person name="Wu J."/>
            <person name="Zhou S."/>
            <person name="Childs K.L."/>
            <person name="Davidson R.M."/>
            <person name="Lin H."/>
            <person name="Quesada-Ocampo L."/>
            <person name="Vaillancourt B."/>
            <person name="Sakai H."/>
            <person name="Lee S.S."/>
            <person name="Kim J."/>
            <person name="Numa H."/>
            <person name="Itoh T."/>
            <person name="Buell C.R."/>
            <person name="Matsumoto T."/>
        </authorList>
    </citation>
    <scope>NUCLEOTIDE SEQUENCE [LARGE SCALE GENOMIC DNA]</scope>
    <source>
        <strain evidence="2">cv. Nipponbare</strain>
    </source>
</reference>
<proteinExistence type="predicted"/>
<evidence type="ECO:0000313" key="2">
    <source>
        <dbReference type="Proteomes" id="UP000059680"/>
    </source>
</evidence>
<name>A0A0P0Y9Y2_ORYSJ</name>
<protein>
    <submittedName>
        <fullName evidence="1">Os12g0472366 protein</fullName>
    </submittedName>
</protein>
<reference evidence="1 2" key="2">
    <citation type="journal article" date="2013" name="Plant Cell Physiol.">
        <title>Rice Annotation Project Database (RAP-DB): an integrative and interactive database for rice genomics.</title>
        <authorList>
            <person name="Sakai H."/>
            <person name="Lee S.S."/>
            <person name="Tanaka T."/>
            <person name="Numa H."/>
            <person name="Kim J."/>
            <person name="Kawahara Y."/>
            <person name="Wakimoto H."/>
            <person name="Yang C.C."/>
            <person name="Iwamoto M."/>
            <person name="Abe T."/>
            <person name="Yamada Y."/>
            <person name="Muto A."/>
            <person name="Inokuchi H."/>
            <person name="Ikemura T."/>
            <person name="Matsumoto T."/>
            <person name="Sasaki T."/>
            <person name="Itoh T."/>
        </authorList>
    </citation>
    <scope>NUCLEOTIDE SEQUENCE [LARGE SCALE GENOMIC DNA]</scope>
    <source>
        <strain evidence="2">cv. Nipponbare</strain>
    </source>
</reference>
<evidence type="ECO:0000313" key="1">
    <source>
        <dbReference type="EMBL" id="BAT17101.1"/>
    </source>
</evidence>
<dbReference type="Proteomes" id="UP000059680">
    <property type="component" value="Chromosome 12"/>
</dbReference>
<dbReference type="PaxDb" id="39947-A0A0P0Y9Y2"/>
<gene>
    <name evidence="1" type="ordered locus">Os12g0472366</name>
    <name evidence="1" type="ORF">OSNPB_120472366</name>
</gene>
<reference evidence="2" key="1">
    <citation type="journal article" date="2005" name="Nature">
        <title>The map-based sequence of the rice genome.</title>
        <authorList>
            <consortium name="International rice genome sequencing project (IRGSP)"/>
            <person name="Matsumoto T."/>
            <person name="Wu J."/>
            <person name="Kanamori H."/>
            <person name="Katayose Y."/>
            <person name="Fujisawa M."/>
            <person name="Namiki N."/>
            <person name="Mizuno H."/>
            <person name="Yamamoto K."/>
            <person name="Antonio B.A."/>
            <person name="Baba T."/>
            <person name="Sakata K."/>
            <person name="Nagamura Y."/>
            <person name="Aoki H."/>
            <person name="Arikawa K."/>
            <person name="Arita K."/>
            <person name="Bito T."/>
            <person name="Chiden Y."/>
            <person name="Fujitsuka N."/>
            <person name="Fukunaka R."/>
            <person name="Hamada M."/>
            <person name="Harada C."/>
            <person name="Hayashi A."/>
            <person name="Hijishita S."/>
            <person name="Honda M."/>
            <person name="Hosokawa S."/>
            <person name="Ichikawa Y."/>
            <person name="Idonuma A."/>
            <person name="Iijima M."/>
            <person name="Ikeda M."/>
            <person name="Ikeno M."/>
            <person name="Ito K."/>
            <person name="Ito S."/>
            <person name="Ito T."/>
            <person name="Ito Y."/>
            <person name="Ito Y."/>
            <person name="Iwabuchi A."/>
            <person name="Kamiya K."/>
            <person name="Karasawa W."/>
            <person name="Kurita K."/>
            <person name="Katagiri S."/>
            <person name="Kikuta A."/>
            <person name="Kobayashi H."/>
            <person name="Kobayashi N."/>
            <person name="Machita K."/>
            <person name="Maehara T."/>
            <person name="Masukawa M."/>
            <person name="Mizubayashi T."/>
            <person name="Mukai Y."/>
            <person name="Nagasaki H."/>
            <person name="Nagata Y."/>
            <person name="Naito S."/>
            <person name="Nakashima M."/>
            <person name="Nakama Y."/>
            <person name="Nakamichi Y."/>
            <person name="Nakamura M."/>
            <person name="Meguro A."/>
            <person name="Negishi M."/>
            <person name="Ohta I."/>
            <person name="Ohta T."/>
            <person name="Okamoto M."/>
            <person name="Ono N."/>
            <person name="Saji S."/>
            <person name="Sakaguchi M."/>
            <person name="Sakai K."/>
            <person name="Shibata M."/>
            <person name="Shimokawa T."/>
            <person name="Song J."/>
            <person name="Takazaki Y."/>
            <person name="Terasawa K."/>
            <person name="Tsugane M."/>
            <person name="Tsuji K."/>
            <person name="Ueda S."/>
            <person name="Waki K."/>
            <person name="Yamagata H."/>
            <person name="Yamamoto M."/>
            <person name="Yamamoto S."/>
            <person name="Yamane H."/>
            <person name="Yoshiki S."/>
            <person name="Yoshihara R."/>
            <person name="Yukawa K."/>
            <person name="Zhong H."/>
            <person name="Yano M."/>
            <person name="Yuan Q."/>
            <person name="Ouyang S."/>
            <person name="Liu J."/>
            <person name="Jones K.M."/>
            <person name="Gansberger K."/>
            <person name="Moffat K."/>
            <person name="Hill J."/>
            <person name="Bera J."/>
            <person name="Fadrosh D."/>
            <person name="Jin S."/>
            <person name="Johri S."/>
            <person name="Kim M."/>
            <person name="Overton L."/>
            <person name="Reardon M."/>
            <person name="Tsitrin T."/>
            <person name="Vuong H."/>
            <person name="Weaver B."/>
            <person name="Ciecko A."/>
            <person name="Tallon L."/>
            <person name="Jackson J."/>
            <person name="Pai G."/>
            <person name="Aken S.V."/>
            <person name="Utterback T."/>
            <person name="Reidmuller S."/>
            <person name="Feldblyum T."/>
            <person name="Hsiao J."/>
            <person name="Zismann V."/>
            <person name="Iobst S."/>
            <person name="de Vazeille A.R."/>
            <person name="Buell C.R."/>
            <person name="Ying K."/>
            <person name="Li Y."/>
            <person name="Lu T."/>
            <person name="Huang Y."/>
            <person name="Zhao Q."/>
            <person name="Feng Q."/>
            <person name="Zhang L."/>
            <person name="Zhu J."/>
            <person name="Weng Q."/>
            <person name="Mu J."/>
            <person name="Lu Y."/>
            <person name="Fan D."/>
            <person name="Liu Y."/>
            <person name="Guan J."/>
            <person name="Zhang Y."/>
            <person name="Yu S."/>
            <person name="Liu X."/>
            <person name="Zhang Y."/>
            <person name="Hong G."/>
            <person name="Han B."/>
            <person name="Choisne N."/>
            <person name="Demange N."/>
            <person name="Orjeda G."/>
            <person name="Samain S."/>
            <person name="Cattolico L."/>
            <person name="Pelletier E."/>
            <person name="Couloux A."/>
            <person name="Segurens B."/>
            <person name="Wincker P."/>
            <person name="D'Hont A."/>
            <person name="Scarpelli C."/>
            <person name="Weissenbach J."/>
            <person name="Salanoubat M."/>
            <person name="Quetier F."/>
            <person name="Yu Y."/>
            <person name="Kim H.R."/>
            <person name="Rambo T."/>
            <person name="Currie J."/>
            <person name="Collura K."/>
            <person name="Luo M."/>
            <person name="Yang T."/>
            <person name="Ammiraju J.S.S."/>
            <person name="Engler F."/>
            <person name="Soderlund C."/>
            <person name="Wing R.A."/>
            <person name="Palmer L.E."/>
            <person name="de la Bastide M."/>
            <person name="Spiegel L."/>
            <person name="Nascimento L."/>
            <person name="Zutavern T."/>
            <person name="O'Shaughnessy A."/>
            <person name="Dike S."/>
            <person name="Dedhia N."/>
            <person name="Preston R."/>
            <person name="Balija V."/>
            <person name="McCombie W.R."/>
            <person name="Chow T."/>
            <person name="Chen H."/>
            <person name="Chung M."/>
            <person name="Chen C."/>
            <person name="Shaw J."/>
            <person name="Wu H."/>
            <person name="Hsiao K."/>
            <person name="Chao Y."/>
            <person name="Chu M."/>
            <person name="Cheng C."/>
            <person name="Hour A."/>
            <person name="Lee P."/>
            <person name="Lin S."/>
            <person name="Lin Y."/>
            <person name="Liou J."/>
            <person name="Liu S."/>
            <person name="Hsing Y."/>
            <person name="Raghuvanshi S."/>
            <person name="Mohanty A."/>
            <person name="Bharti A.K."/>
            <person name="Gaur A."/>
            <person name="Gupta V."/>
            <person name="Kumar D."/>
            <person name="Ravi V."/>
            <person name="Vij S."/>
            <person name="Kapur A."/>
            <person name="Khurana P."/>
            <person name="Khurana P."/>
            <person name="Khurana J.P."/>
            <person name="Tyagi A.K."/>
            <person name="Gaikwad K."/>
            <person name="Singh A."/>
            <person name="Dalal V."/>
            <person name="Srivastava S."/>
            <person name="Dixit A."/>
            <person name="Pal A.K."/>
            <person name="Ghazi I.A."/>
            <person name="Yadav M."/>
            <person name="Pandit A."/>
            <person name="Bhargava A."/>
            <person name="Sureshbabu K."/>
            <person name="Batra K."/>
            <person name="Sharma T.R."/>
            <person name="Mohapatra T."/>
            <person name="Singh N.K."/>
            <person name="Messing J."/>
            <person name="Nelson A.B."/>
            <person name="Fuks G."/>
            <person name="Kavchok S."/>
            <person name="Keizer G."/>
            <person name="Linton E."/>
            <person name="Llaca V."/>
            <person name="Song R."/>
            <person name="Tanyolac B."/>
            <person name="Young S."/>
            <person name="Ho-Il K."/>
            <person name="Hahn J.H."/>
            <person name="Sangsakoo G."/>
            <person name="Vanavichit A."/>
            <person name="de Mattos Luiz.A.T."/>
            <person name="Zimmer P.D."/>
            <person name="Malone G."/>
            <person name="Dellagostin O."/>
            <person name="de Oliveira A.C."/>
            <person name="Bevan M."/>
            <person name="Bancroft I."/>
            <person name="Minx P."/>
            <person name="Cordum H."/>
            <person name="Wilson R."/>
            <person name="Cheng Z."/>
            <person name="Jin W."/>
            <person name="Jiang J."/>
            <person name="Leong S.A."/>
            <person name="Iwama H."/>
            <person name="Gojobori T."/>
            <person name="Itoh T."/>
            <person name="Niimura Y."/>
            <person name="Fujii Y."/>
            <person name="Habara T."/>
            <person name="Sakai H."/>
            <person name="Sato Y."/>
            <person name="Wilson G."/>
            <person name="Kumar K."/>
            <person name="McCouch S."/>
            <person name="Juretic N."/>
            <person name="Hoen D."/>
            <person name="Wright S."/>
            <person name="Bruskiewich R."/>
            <person name="Bureau T."/>
            <person name="Miyao A."/>
            <person name="Hirochika H."/>
            <person name="Nishikawa T."/>
            <person name="Kadowaki K."/>
            <person name="Sugiura M."/>
            <person name="Burr B."/>
            <person name="Sasaki T."/>
        </authorList>
    </citation>
    <scope>NUCLEOTIDE SEQUENCE [LARGE SCALE GENOMIC DNA]</scope>
    <source>
        <strain evidence="2">cv. Nipponbare</strain>
    </source>
</reference>
<dbReference type="AlphaFoldDB" id="A0A0P0Y9Y2"/>
<sequence>MCLSILPGQIRAGSSQSMWFVVNMKTLSLPHADHSLLTKLSRPDSVTLLFSSFLSANSTSIYMLVADFVVAVDYLVALALGSEFVLDRVNVLYNDDGLVRRVKEELPQLAVVLDGN</sequence>